<dbReference type="GeneID" id="112284038"/>
<dbReference type="PaxDb" id="3218-PP1S310_23V6.1"/>
<evidence type="ECO:0000256" key="1">
    <source>
        <dbReference type="SAM" id="MobiDB-lite"/>
    </source>
</evidence>
<dbReference type="InterPro" id="IPR039607">
    <property type="entry name" value="VQ_8/17/18/20/21/25"/>
</dbReference>
<dbReference type="InterPro" id="IPR008889">
    <property type="entry name" value="VQ"/>
</dbReference>
<reference evidence="4" key="3">
    <citation type="submission" date="2020-12" db="UniProtKB">
        <authorList>
            <consortium name="EnsemblPlants"/>
        </authorList>
    </citation>
    <scope>IDENTIFICATION</scope>
</reference>
<feature type="domain" description="VQ" evidence="2">
    <location>
        <begin position="76"/>
        <end position="102"/>
    </location>
</feature>
<evidence type="ECO:0000313" key="3">
    <source>
        <dbReference type="EMBL" id="PNR52111.1"/>
    </source>
</evidence>
<feature type="compositionally biased region" description="Polar residues" evidence="1">
    <location>
        <begin position="130"/>
        <end position="140"/>
    </location>
</feature>
<dbReference type="Proteomes" id="UP000006727">
    <property type="component" value="Chromosome 6"/>
</dbReference>
<dbReference type="EMBL" id="ABEU02000006">
    <property type="protein sequence ID" value="PNR52111.1"/>
    <property type="molecule type" value="Genomic_DNA"/>
</dbReference>
<organism evidence="3">
    <name type="scientific">Physcomitrium patens</name>
    <name type="common">Spreading-leaved earth moss</name>
    <name type="synonym">Physcomitrella patens</name>
    <dbReference type="NCBI Taxonomy" id="3218"/>
    <lineage>
        <taxon>Eukaryota</taxon>
        <taxon>Viridiplantae</taxon>
        <taxon>Streptophyta</taxon>
        <taxon>Embryophyta</taxon>
        <taxon>Bryophyta</taxon>
        <taxon>Bryophytina</taxon>
        <taxon>Bryopsida</taxon>
        <taxon>Funariidae</taxon>
        <taxon>Funariales</taxon>
        <taxon>Funariaceae</taxon>
        <taxon>Physcomitrium</taxon>
    </lineage>
</organism>
<dbReference type="PANTHER" id="PTHR33143">
    <property type="entry name" value="F16F4.1 PROTEIN-RELATED"/>
    <property type="match status" value="1"/>
</dbReference>
<dbReference type="PANTHER" id="PTHR33143:SF6">
    <property type="entry name" value="OS08G0102900 PROTEIN"/>
    <property type="match status" value="1"/>
</dbReference>
<feature type="region of interest" description="Disordered" evidence="1">
    <location>
        <begin position="35"/>
        <end position="67"/>
    </location>
</feature>
<dbReference type="GO" id="GO:0005634">
    <property type="term" value="C:nucleus"/>
    <property type="evidence" value="ECO:0000318"/>
    <property type="project" value="GO_Central"/>
</dbReference>
<evidence type="ECO:0000259" key="2">
    <source>
        <dbReference type="Pfam" id="PF05678"/>
    </source>
</evidence>
<dbReference type="RefSeq" id="XP_024379305.1">
    <property type="nucleotide sequence ID" value="XM_024523537.2"/>
</dbReference>
<sequence length="355" mass="38758">MSPPTSVRSTVAKTENDLAEKVALSMKDSGFRFGLRKQVNGSSNPSLKVSKDSHRIRKPPSPLPQIQYRPPIIIHTYSPKVIHTQPDDFMSLVQKLTGSSDTRLRFKKTSNKENSGTRKDHKSCEPCGGVQSTDSASLERQGSGSSTTTNCGSSSVSDESAVQVSDSCEGEVGIKQSNSPRSPLDSPFEFDNSDPMFSPFDFPTTLVSSTFNSHTVKSEPMFSFPKDNSYNFYTDDTNPALVKPVSAGLPKSFARPQTQQELVNPYGNFYTNSSVPSSSYLSSSLMTTLPDLSAGTQSWSQSFLDLPSSPVHSGYFGLQAPYQRQRPLQQYAGAYSASSEGNMVALENIHTFMMT</sequence>
<evidence type="ECO:0000313" key="4">
    <source>
        <dbReference type="EnsemblPlants" id="Pp3c6_4170V3.1"/>
    </source>
</evidence>
<feature type="compositionally biased region" description="Basic and acidic residues" evidence="1">
    <location>
        <begin position="115"/>
        <end position="124"/>
    </location>
</feature>
<feature type="region of interest" description="Disordered" evidence="1">
    <location>
        <begin position="103"/>
        <end position="190"/>
    </location>
</feature>
<dbReference type="AlphaFoldDB" id="A0A2K1KEA4"/>
<dbReference type="EnsemblPlants" id="Pp3c6_4170V3.1">
    <property type="protein sequence ID" value="Pp3c6_4170V3.1"/>
    <property type="gene ID" value="Pp3c6_4170"/>
</dbReference>
<protein>
    <recommendedName>
        <fullName evidence="2">VQ domain-containing protein</fullName>
    </recommendedName>
</protein>
<keyword evidence="5" id="KW-1185">Reference proteome</keyword>
<accession>A0A2K1KEA4</accession>
<proteinExistence type="predicted"/>
<name>A0A2K1KEA4_PHYPA</name>
<dbReference type="Gramene" id="Pp3c6_4170V3.2">
    <property type="protein sequence ID" value="Pp3c6_4170V3.2"/>
    <property type="gene ID" value="Pp3c6_4170"/>
</dbReference>
<gene>
    <name evidence="4" type="primary">LOC112284038</name>
    <name evidence="3" type="ORF">PHYPA_008485</name>
</gene>
<evidence type="ECO:0000313" key="5">
    <source>
        <dbReference type="Proteomes" id="UP000006727"/>
    </source>
</evidence>
<dbReference type="Pfam" id="PF05678">
    <property type="entry name" value="VQ"/>
    <property type="match status" value="1"/>
</dbReference>
<reference evidence="3 5" key="2">
    <citation type="journal article" date="2018" name="Plant J.">
        <title>The Physcomitrella patens chromosome-scale assembly reveals moss genome structure and evolution.</title>
        <authorList>
            <person name="Lang D."/>
            <person name="Ullrich K.K."/>
            <person name="Murat F."/>
            <person name="Fuchs J."/>
            <person name="Jenkins J."/>
            <person name="Haas F.B."/>
            <person name="Piednoel M."/>
            <person name="Gundlach H."/>
            <person name="Van Bel M."/>
            <person name="Meyberg R."/>
            <person name="Vives C."/>
            <person name="Morata J."/>
            <person name="Symeonidi A."/>
            <person name="Hiss M."/>
            <person name="Muchero W."/>
            <person name="Kamisugi Y."/>
            <person name="Saleh O."/>
            <person name="Blanc G."/>
            <person name="Decker E.L."/>
            <person name="van Gessel N."/>
            <person name="Grimwood J."/>
            <person name="Hayes R.D."/>
            <person name="Graham S.W."/>
            <person name="Gunter L.E."/>
            <person name="McDaniel S.F."/>
            <person name="Hoernstein S.N.W."/>
            <person name="Larsson A."/>
            <person name="Li F.W."/>
            <person name="Perroud P.F."/>
            <person name="Phillips J."/>
            <person name="Ranjan P."/>
            <person name="Rokshar D.S."/>
            <person name="Rothfels C.J."/>
            <person name="Schneider L."/>
            <person name="Shu S."/>
            <person name="Stevenson D.W."/>
            <person name="Thummler F."/>
            <person name="Tillich M."/>
            <person name="Villarreal Aguilar J.C."/>
            <person name="Widiez T."/>
            <person name="Wong G.K."/>
            <person name="Wymore A."/>
            <person name="Zhang Y."/>
            <person name="Zimmer A.D."/>
            <person name="Quatrano R.S."/>
            <person name="Mayer K.F.X."/>
            <person name="Goodstein D."/>
            <person name="Casacuberta J.M."/>
            <person name="Vandepoele K."/>
            <person name="Reski R."/>
            <person name="Cuming A.C."/>
            <person name="Tuskan G.A."/>
            <person name="Maumus F."/>
            <person name="Salse J."/>
            <person name="Schmutz J."/>
            <person name="Rensing S.A."/>
        </authorList>
    </citation>
    <scope>NUCLEOTIDE SEQUENCE [LARGE SCALE GENOMIC DNA]</scope>
    <source>
        <strain evidence="4 5">cv. Gransden 2004</strain>
    </source>
</reference>
<reference evidence="3 5" key="1">
    <citation type="journal article" date="2008" name="Science">
        <title>The Physcomitrella genome reveals evolutionary insights into the conquest of land by plants.</title>
        <authorList>
            <person name="Rensing S."/>
            <person name="Lang D."/>
            <person name="Zimmer A."/>
            <person name="Terry A."/>
            <person name="Salamov A."/>
            <person name="Shapiro H."/>
            <person name="Nishiyama T."/>
            <person name="Perroud P.-F."/>
            <person name="Lindquist E."/>
            <person name="Kamisugi Y."/>
            <person name="Tanahashi T."/>
            <person name="Sakakibara K."/>
            <person name="Fujita T."/>
            <person name="Oishi K."/>
            <person name="Shin-I T."/>
            <person name="Kuroki Y."/>
            <person name="Toyoda A."/>
            <person name="Suzuki Y."/>
            <person name="Hashimoto A."/>
            <person name="Yamaguchi K."/>
            <person name="Sugano A."/>
            <person name="Kohara Y."/>
            <person name="Fujiyama A."/>
            <person name="Anterola A."/>
            <person name="Aoki S."/>
            <person name="Ashton N."/>
            <person name="Barbazuk W.B."/>
            <person name="Barker E."/>
            <person name="Bennetzen J."/>
            <person name="Bezanilla M."/>
            <person name="Blankenship R."/>
            <person name="Cho S.H."/>
            <person name="Dutcher S."/>
            <person name="Estelle M."/>
            <person name="Fawcett J.A."/>
            <person name="Gundlach H."/>
            <person name="Hanada K."/>
            <person name="Heyl A."/>
            <person name="Hicks K.A."/>
            <person name="Hugh J."/>
            <person name="Lohr M."/>
            <person name="Mayer K."/>
            <person name="Melkozernov A."/>
            <person name="Murata T."/>
            <person name="Nelson D."/>
            <person name="Pils B."/>
            <person name="Prigge M."/>
            <person name="Reiss B."/>
            <person name="Renner T."/>
            <person name="Rombauts S."/>
            <person name="Rushton P."/>
            <person name="Sanderfoot A."/>
            <person name="Schween G."/>
            <person name="Shiu S.-H."/>
            <person name="Stueber K."/>
            <person name="Theodoulou F.L."/>
            <person name="Tu H."/>
            <person name="Van de Peer Y."/>
            <person name="Verrier P.J."/>
            <person name="Waters E."/>
            <person name="Wood A."/>
            <person name="Yang L."/>
            <person name="Cove D."/>
            <person name="Cuming A."/>
            <person name="Hasebe M."/>
            <person name="Lucas S."/>
            <person name="Mishler D.B."/>
            <person name="Reski R."/>
            <person name="Grigoriev I."/>
            <person name="Quatrano R.S."/>
            <person name="Boore J.L."/>
        </authorList>
    </citation>
    <scope>NUCLEOTIDE SEQUENCE [LARGE SCALE GENOMIC DNA]</scope>
    <source>
        <strain evidence="4 5">cv. Gransden 2004</strain>
    </source>
</reference>
<dbReference type="Gramene" id="Pp3c6_4170V3.1">
    <property type="protein sequence ID" value="Pp3c6_4170V3.1"/>
    <property type="gene ID" value="Pp3c6_4170"/>
</dbReference>
<dbReference type="EnsemblPlants" id="Pp3c6_4170V3.2">
    <property type="protein sequence ID" value="Pp3c6_4170V3.2"/>
    <property type="gene ID" value="Pp3c6_4170"/>
</dbReference>
<feature type="compositionally biased region" description="Low complexity" evidence="1">
    <location>
        <begin position="142"/>
        <end position="157"/>
    </location>
</feature>
<dbReference type="OrthoDB" id="1518325at2759"/>